<proteinExistence type="predicted"/>
<keyword evidence="2" id="KW-1185">Reference proteome</keyword>
<sequence>MSDAQTRSEPPESLRKAYVIFSRRDPSAGHIQTMHLDEKIIIGINSQLEGDADLIELRRLFVQSFSYEETGILQVVGDSGRAFNQAAIPRALEVLSEQTAQRIIEYGYTAVEYDTNWLVAEYISKLPEVRSRVIANAVGQSIQCLQDPSWSGSLKVANFVMLYDRDSDTEFGQDVWLSDGIMSPDFNDEMLCFEGGIQAFCQCTNALVKNIKVVAMTNLRPSELHIKFSAARLLLQLKKTDASSDVQERAREYLSQLLDQSAKQIDIVRTQVNRIVSSDFDWRNCILEA</sequence>
<evidence type="ECO:0000313" key="2">
    <source>
        <dbReference type="Proteomes" id="UP001172386"/>
    </source>
</evidence>
<protein>
    <submittedName>
        <fullName evidence="1">Uncharacterized protein</fullName>
    </submittedName>
</protein>
<dbReference type="Proteomes" id="UP001172386">
    <property type="component" value="Unassembled WGS sequence"/>
</dbReference>
<organism evidence="1 2">
    <name type="scientific">Neophaeococcomyces mojaviensis</name>
    <dbReference type="NCBI Taxonomy" id="3383035"/>
    <lineage>
        <taxon>Eukaryota</taxon>
        <taxon>Fungi</taxon>
        <taxon>Dikarya</taxon>
        <taxon>Ascomycota</taxon>
        <taxon>Pezizomycotina</taxon>
        <taxon>Eurotiomycetes</taxon>
        <taxon>Chaetothyriomycetidae</taxon>
        <taxon>Chaetothyriales</taxon>
        <taxon>Chaetothyriales incertae sedis</taxon>
        <taxon>Neophaeococcomyces</taxon>
    </lineage>
</organism>
<name>A0ACC3A075_9EURO</name>
<dbReference type="EMBL" id="JAPDRQ010000157">
    <property type="protein sequence ID" value="KAJ9653374.1"/>
    <property type="molecule type" value="Genomic_DNA"/>
</dbReference>
<accession>A0ACC3A075</accession>
<comment type="caution">
    <text evidence="1">The sequence shown here is derived from an EMBL/GenBank/DDBJ whole genome shotgun (WGS) entry which is preliminary data.</text>
</comment>
<evidence type="ECO:0000313" key="1">
    <source>
        <dbReference type="EMBL" id="KAJ9653374.1"/>
    </source>
</evidence>
<reference evidence="1" key="1">
    <citation type="submission" date="2022-10" db="EMBL/GenBank/DDBJ databases">
        <title>Culturing micro-colonial fungi from biological soil crusts in the Mojave desert and describing Neophaeococcomyces mojavensis, and introducing the new genera and species Taxawa tesnikishii.</title>
        <authorList>
            <person name="Kurbessoian T."/>
            <person name="Stajich J.E."/>
        </authorList>
    </citation>
    <scope>NUCLEOTIDE SEQUENCE</scope>
    <source>
        <strain evidence="1">JES_112</strain>
    </source>
</reference>
<gene>
    <name evidence="1" type="ORF">H2198_007463</name>
</gene>